<sequence>MLVKISNQPRNYAWGSRTLIRDYFGPDLTLASPDQPAAEVWFGTHAGSPALLADDRATTLRDHLGGHQLSFLLKILAADQPLSIQAHPNSQQAKAGFAREEAQGIAVTASNRNYKDDQHKPEIIVALSDFEALCGFKPLNEIDQLLEDMETHSGVSEGFRIISTQWRKLLHEPDGLRKVFSDISHRRGNLDGFTAELTAMADFEARFALAERLNLLYPGDPGVVLALLMNHVFLEPGEALFLPAGNIHAYLSGLGVELMAASDNVLRGGLTPKHVDIDELERVVDFTPGRIPLVVPREISSGLIQYQCNTDDFLLYKLEPSGERLMADLSLPSEAVILCTAGEIAISNSLEERVLLRRGEAAFMSADAKFFSISGSGTAFLATGKA</sequence>
<evidence type="ECO:0000256" key="6">
    <source>
        <dbReference type="ARBA" id="ARBA00023235"/>
    </source>
</evidence>
<dbReference type="PANTHER" id="PTHR10309">
    <property type="entry name" value="MANNOSE-6-PHOSPHATE ISOMERASE"/>
    <property type="match status" value="1"/>
</dbReference>
<dbReference type="CDD" id="cd07011">
    <property type="entry name" value="cupin_PMI_type_I_N"/>
    <property type="match status" value="1"/>
</dbReference>
<dbReference type="STRING" id="529884.Rhola_00011230"/>
<dbReference type="EC" id="5.3.1.8" evidence="3"/>
<dbReference type="Proteomes" id="UP000067708">
    <property type="component" value="Chromosome"/>
</dbReference>
<evidence type="ECO:0000256" key="3">
    <source>
        <dbReference type="ARBA" id="ARBA00011956"/>
    </source>
</evidence>
<proteinExistence type="inferred from homology"/>
<dbReference type="InterPro" id="IPR001250">
    <property type="entry name" value="Man6P_Isoase-1"/>
</dbReference>
<dbReference type="AlphaFoldDB" id="A0A060JDG6"/>
<gene>
    <name evidence="10" type="ORF">Rhola_00011230</name>
</gene>
<dbReference type="GO" id="GO:0005829">
    <property type="term" value="C:cytosol"/>
    <property type="evidence" value="ECO:0007669"/>
    <property type="project" value="TreeGrafter"/>
</dbReference>
<dbReference type="GO" id="GO:0004476">
    <property type="term" value="F:mannose-6-phosphate isomerase activity"/>
    <property type="evidence" value="ECO:0007669"/>
    <property type="project" value="UniProtKB-EC"/>
</dbReference>
<dbReference type="Gene3D" id="2.60.120.10">
    <property type="entry name" value="Jelly Rolls"/>
    <property type="match status" value="2"/>
</dbReference>
<dbReference type="HOGENOM" id="CLU_026967_1_1_11"/>
<dbReference type="InterPro" id="IPR046457">
    <property type="entry name" value="PMI_typeI_cat"/>
</dbReference>
<keyword evidence="11" id="KW-1185">Reference proteome</keyword>
<dbReference type="eggNOG" id="COG1482">
    <property type="taxonomic scope" value="Bacteria"/>
</dbReference>
<dbReference type="GO" id="GO:0008270">
    <property type="term" value="F:zinc ion binding"/>
    <property type="evidence" value="ECO:0007669"/>
    <property type="project" value="InterPro"/>
</dbReference>
<dbReference type="InterPro" id="IPR011051">
    <property type="entry name" value="RmlC_Cupin_sf"/>
</dbReference>
<dbReference type="RefSeq" id="WP_038503022.1">
    <property type="nucleotide sequence ID" value="NZ_CP007490.1"/>
</dbReference>
<dbReference type="PIRSF" id="PIRSF001480">
    <property type="entry name" value="Mannose-6-phosphate_isomerase"/>
    <property type="match status" value="1"/>
</dbReference>
<comment type="cofactor">
    <cofactor evidence="8">
        <name>Zn(2+)</name>
        <dbReference type="ChEBI" id="CHEBI:29105"/>
    </cofactor>
    <text evidence="8">Binds 1 zinc ion per subunit.</text>
</comment>
<feature type="domain" description="Phosphomannose isomerase type I catalytic" evidence="9">
    <location>
        <begin position="2"/>
        <end position="139"/>
    </location>
</feature>
<dbReference type="Gene3D" id="1.10.441.10">
    <property type="entry name" value="Phosphomannose Isomerase, domain 2"/>
    <property type="match status" value="1"/>
</dbReference>
<dbReference type="NCBIfam" id="TIGR00218">
    <property type="entry name" value="manA"/>
    <property type="match status" value="1"/>
</dbReference>
<comment type="catalytic activity">
    <reaction evidence="1">
        <text>D-mannose 6-phosphate = D-fructose 6-phosphate</text>
        <dbReference type="Rhea" id="RHEA:12356"/>
        <dbReference type="ChEBI" id="CHEBI:58735"/>
        <dbReference type="ChEBI" id="CHEBI:61527"/>
        <dbReference type="EC" id="5.3.1.8"/>
    </reaction>
</comment>
<dbReference type="SUPFAM" id="SSF51182">
    <property type="entry name" value="RmlC-like cupins"/>
    <property type="match status" value="1"/>
</dbReference>
<feature type="binding site" evidence="8">
    <location>
        <position position="87"/>
    </location>
    <ligand>
        <name>Zn(2+)</name>
        <dbReference type="ChEBI" id="CHEBI:29105"/>
    </ligand>
</feature>
<feature type="binding site" evidence="8">
    <location>
        <position position="122"/>
    </location>
    <ligand>
        <name>Zn(2+)</name>
        <dbReference type="ChEBI" id="CHEBI:29105"/>
    </ligand>
</feature>
<evidence type="ECO:0000256" key="1">
    <source>
        <dbReference type="ARBA" id="ARBA00000757"/>
    </source>
</evidence>
<name>A0A060JDG6_9MICO</name>
<evidence type="ECO:0000256" key="8">
    <source>
        <dbReference type="PIRSR" id="PIRSR001480-2"/>
    </source>
</evidence>
<feature type="binding site" evidence="8">
    <location>
        <position position="248"/>
    </location>
    <ligand>
        <name>Zn(2+)</name>
        <dbReference type="ChEBI" id="CHEBI:29105"/>
    </ligand>
</feature>
<evidence type="ECO:0000256" key="4">
    <source>
        <dbReference type="ARBA" id="ARBA00022723"/>
    </source>
</evidence>
<dbReference type="InterPro" id="IPR014710">
    <property type="entry name" value="RmlC-like_jellyroll"/>
</dbReference>
<feature type="binding site" evidence="8">
    <location>
        <position position="85"/>
    </location>
    <ligand>
        <name>Zn(2+)</name>
        <dbReference type="ChEBI" id="CHEBI:29105"/>
    </ligand>
</feature>
<dbReference type="PANTHER" id="PTHR10309:SF0">
    <property type="entry name" value="MANNOSE-6-PHOSPHATE ISOMERASE"/>
    <property type="match status" value="1"/>
</dbReference>
<evidence type="ECO:0000256" key="2">
    <source>
        <dbReference type="ARBA" id="ARBA00010772"/>
    </source>
</evidence>
<dbReference type="GO" id="GO:0005975">
    <property type="term" value="P:carbohydrate metabolic process"/>
    <property type="evidence" value="ECO:0007669"/>
    <property type="project" value="InterPro"/>
</dbReference>
<evidence type="ECO:0000256" key="7">
    <source>
        <dbReference type="PIRSR" id="PIRSR001480-1"/>
    </source>
</evidence>
<reference evidence="10 11" key="1">
    <citation type="journal article" date="2014" name="Int. J. Syst. Evol. Microbiol.">
        <title>Rhodoluna lacicola gen. nov., sp. nov., a planktonic freshwater bacterium with stream-lined genome.</title>
        <authorList>
            <person name="Hahn M."/>
            <person name="Schmidt J."/>
            <person name="Taipale S.J."/>
            <person name="Doolittle W.F."/>
            <person name="Koll U."/>
        </authorList>
    </citation>
    <scope>NUCLEOTIDE SEQUENCE [LARGE SCALE GENOMIC DNA]</scope>
    <source>
        <strain evidence="10 11">MWH-Ta8</strain>
    </source>
</reference>
<protein>
    <recommendedName>
        <fullName evidence="3">mannose-6-phosphate isomerase</fullName>
        <ecNumber evidence="3">5.3.1.8</ecNumber>
    </recommendedName>
</protein>
<dbReference type="PATRIC" id="fig|529884.3.peg.1081"/>
<dbReference type="Pfam" id="PF20511">
    <property type="entry name" value="PMI_typeI_cat"/>
    <property type="match status" value="1"/>
</dbReference>
<keyword evidence="6 10" id="KW-0413">Isomerase</keyword>
<dbReference type="PRINTS" id="PR00714">
    <property type="entry name" value="MAN6PISMRASE"/>
</dbReference>
<dbReference type="KEGG" id="rla:Rhola_00011230"/>
<keyword evidence="5 8" id="KW-0862">Zinc</keyword>
<evidence type="ECO:0000259" key="9">
    <source>
        <dbReference type="Pfam" id="PF20511"/>
    </source>
</evidence>
<comment type="similarity">
    <text evidence="2">Belongs to the mannose-6-phosphate isomerase type 1 family.</text>
</comment>
<keyword evidence="4 8" id="KW-0479">Metal-binding</keyword>
<evidence type="ECO:0000313" key="11">
    <source>
        <dbReference type="Proteomes" id="UP000067708"/>
    </source>
</evidence>
<dbReference type="OrthoDB" id="9792649at2"/>
<dbReference type="EMBL" id="CP007490">
    <property type="protein sequence ID" value="AIC47916.1"/>
    <property type="molecule type" value="Genomic_DNA"/>
</dbReference>
<evidence type="ECO:0000313" key="10">
    <source>
        <dbReference type="EMBL" id="AIC47916.1"/>
    </source>
</evidence>
<dbReference type="InterPro" id="IPR016305">
    <property type="entry name" value="Mannose-6-P_Isomerase"/>
</dbReference>
<feature type="active site" evidence="7">
    <location>
        <position position="267"/>
    </location>
</feature>
<evidence type="ECO:0000256" key="5">
    <source>
        <dbReference type="ARBA" id="ARBA00022833"/>
    </source>
</evidence>
<accession>A0A060JDG6</accession>
<dbReference type="GO" id="GO:0009298">
    <property type="term" value="P:GDP-mannose biosynthetic process"/>
    <property type="evidence" value="ECO:0007669"/>
    <property type="project" value="InterPro"/>
</dbReference>
<organism evidence="10 11">
    <name type="scientific">Rhodoluna lacicola</name>
    <dbReference type="NCBI Taxonomy" id="529884"/>
    <lineage>
        <taxon>Bacteria</taxon>
        <taxon>Bacillati</taxon>
        <taxon>Actinomycetota</taxon>
        <taxon>Actinomycetes</taxon>
        <taxon>Micrococcales</taxon>
        <taxon>Microbacteriaceae</taxon>
        <taxon>Luna cluster</taxon>
        <taxon>Luna-1 subcluster</taxon>
        <taxon>Rhodoluna</taxon>
    </lineage>
</organism>